<evidence type="ECO:0000313" key="9">
    <source>
        <dbReference type="EMBL" id="HIU14736.1"/>
    </source>
</evidence>
<evidence type="ECO:0000256" key="5">
    <source>
        <dbReference type="ARBA" id="ARBA00022833"/>
    </source>
</evidence>
<dbReference type="EMBL" id="DVMJ01000109">
    <property type="protein sequence ID" value="HIU14736.1"/>
    <property type="molecule type" value="Genomic_DNA"/>
</dbReference>
<dbReference type="NCBIfam" id="NF002196">
    <property type="entry name" value="PRK01060.1-1"/>
    <property type="match status" value="1"/>
</dbReference>
<comment type="similarity">
    <text evidence="1 7">Belongs to the AP endonuclease 2 family.</text>
</comment>
<feature type="binding site" evidence="7">
    <location>
        <position position="147"/>
    </location>
    <ligand>
        <name>Zn(2+)</name>
        <dbReference type="ChEBI" id="CHEBI:29105"/>
        <label>1</label>
    </ligand>
</feature>
<feature type="binding site" evidence="7">
    <location>
        <position position="112"/>
    </location>
    <ligand>
        <name>Zn(2+)</name>
        <dbReference type="ChEBI" id="CHEBI:29105"/>
        <label>1</label>
    </ligand>
</feature>
<gene>
    <name evidence="7" type="primary">nfo</name>
    <name evidence="9" type="ORF">IAD15_11830</name>
</gene>
<dbReference type="InterPro" id="IPR001719">
    <property type="entry name" value="AP_endonuc_2"/>
</dbReference>
<keyword evidence="7" id="KW-0540">Nuclease</keyword>
<dbReference type="PROSITE" id="PS00731">
    <property type="entry name" value="AP_NUCLEASE_F2_3"/>
    <property type="match status" value="1"/>
</dbReference>
<name>A0A9D1HQM5_9FIRM</name>
<keyword evidence="3 7" id="KW-0227">DNA damage</keyword>
<dbReference type="HAMAP" id="MF_00152">
    <property type="entry name" value="Nfo"/>
    <property type="match status" value="1"/>
</dbReference>
<evidence type="ECO:0000256" key="6">
    <source>
        <dbReference type="ARBA" id="ARBA00023204"/>
    </source>
</evidence>
<evidence type="ECO:0000256" key="3">
    <source>
        <dbReference type="ARBA" id="ARBA00022763"/>
    </source>
</evidence>
<dbReference type="Gene3D" id="3.20.20.150">
    <property type="entry name" value="Divalent-metal-dependent TIM barrel enzymes"/>
    <property type="match status" value="1"/>
</dbReference>
<reference evidence="9" key="1">
    <citation type="submission" date="2020-10" db="EMBL/GenBank/DDBJ databases">
        <authorList>
            <person name="Gilroy R."/>
        </authorList>
    </citation>
    <scope>NUCLEOTIDE SEQUENCE</scope>
    <source>
        <strain evidence="9">CHK195-11698</strain>
    </source>
</reference>
<dbReference type="EC" id="3.1.21.2" evidence="7"/>
<dbReference type="FunFam" id="3.20.20.150:FF:000001">
    <property type="entry name" value="Probable endonuclease 4"/>
    <property type="match status" value="1"/>
</dbReference>
<dbReference type="Proteomes" id="UP000824175">
    <property type="component" value="Unassembled WGS sequence"/>
</dbReference>
<feature type="binding site" evidence="7">
    <location>
        <position position="184"/>
    </location>
    <ligand>
        <name>Zn(2+)</name>
        <dbReference type="ChEBI" id="CHEBI:29105"/>
        <label>3</label>
    </ligand>
</feature>
<dbReference type="AlphaFoldDB" id="A0A9D1HQM5"/>
<dbReference type="InterPro" id="IPR013022">
    <property type="entry name" value="Xyl_isomerase-like_TIM-brl"/>
</dbReference>
<dbReference type="PANTHER" id="PTHR21445:SF0">
    <property type="entry name" value="APURINIC-APYRIMIDINIC ENDONUCLEASE"/>
    <property type="match status" value="1"/>
</dbReference>
<dbReference type="InterPro" id="IPR018246">
    <property type="entry name" value="AP_endonuc_F2_Zn_BS"/>
</dbReference>
<evidence type="ECO:0000259" key="8">
    <source>
        <dbReference type="Pfam" id="PF01261"/>
    </source>
</evidence>
<keyword evidence="7" id="KW-0255">Endonuclease</keyword>
<dbReference type="Pfam" id="PF01261">
    <property type="entry name" value="AP_endonuc_2"/>
    <property type="match status" value="1"/>
</dbReference>
<keyword evidence="2 7" id="KW-0479">Metal-binding</keyword>
<feature type="binding site" evidence="7">
    <location>
        <position position="228"/>
    </location>
    <ligand>
        <name>Zn(2+)</name>
        <dbReference type="ChEBI" id="CHEBI:29105"/>
        <label>3</label>
    </ligand>
</feature>
<feature type="binding site" evidence="7">
    <location>
        <position position="230"/>
    </location>
    <ligand>
        <name>Zn(2+)</name>
        <dbReference type="ChEBI" id="CHEBI:29105"/>
        <label>3</label>
    </ligand>
</feature>
<dbReference type="PROSITE" id="PS00730">
    <property type="entry name" value="AP_NUCLEASE_F2_2"/>
    <property type="match status" value="1"/>
</dbReference>
<reference evidence="9" key="2">
    <citation type="journal article" date="2021" name="PeerJ">
        <title>Extensive microbial diversity within the chicken gut microbiome revealed by metagenomics and culture.</title>
        <authorList>
            <person name="Gilroy R."/>
            <person name="Ravi A."/>
            <person name="Getino M."/>
            <person name="Pursley I."/>
            <person name="Horton D.L."/>
            <person name="Alikhan N.F."/>
            <person name="Baker D."/>
            <person name="Gharbi K."/>
            <person name="Hall N."/>
            <person name="Watson M."/>
            <person name="Adriaenssens E.M."/>
            <person name="Foster-Nyarko E."/>
            <person name="Jarju S."/>
            <person name="Secka A."/>
            <person name="Antonio M."/>
            <person name="Oren A."/>
            <person name="Chaudhuri R.R."/>
            <person name="La Ragione R."/>
            <person name="Hildebrand F."/>
            <person name="Pallen M.J."/>
        </authorList>
    </citation>
    <scope>NUCLEOTIDE SEQUENCE</scope>
    <source>
        <strain evidence="9">CHK195-11698</strain>
    </source>
</reference>
<comment type="function">
    <text evidence="7">Endonuclease IV plays a role in DNA repair. It cleaves phosphodiester bonds at apurinic or apyrimidinic (AP) sites, generating a 3'-hydroxyl group and a 5'-terminal sugar phosphate.</text>
</comment>
<dbReference type="SUPFAM" id="SSF51658">
    <property type="entry name" value="Xylose isomerase-like"/>
    <property type="match status" value="1"/>
</dbReference>
<comment type="catalytic activity">
    <reaction evidence="7">
        <text>Endonucleolytic cleavage to 5'-phosphooligonucleotide end-products.</text>
        <dbReference type="EC" id="3.1.21.2"/>
    </reaction>
</comment>
<feature type="binding site" evidence="7">
    <location>
        <position position="147"/>
    </location>
    <ligand>
        <name>Zn(2+)</name>
        <dbReference type="ChEBI" id="CHEBI:29105"/>
        <label>2</label>
    </ligand>
</feature>
<dbReference type="PROSITE" id="PS51432">
    <property type="entry name" value="AP_NUCLEASE_F2_4"/>
    <property type="match status" value="1"/>
</dbReference>
<dbReference type="GO" id="GO:0008081">
    <property type="term" value="F:phosphoric diester hydrolase activity"/>
    <property type="evidence" value="ECO:0007669"/>
    <property type="project" value="TreeGrafter"/>
</dbReference>
<feature type="binding site" evidence="7">
    <location>
        <position position="260"/>
    </location>
    <ligand>
        <name>Zn(2+)</name>
        <dbReference type="ChEBI" id="CHEBI:29105"/>
        <label>2</label>
    </ligand>
</feature>
<dbReference type="GO" id="GO:0008833">
    <property type="term" value="F:deoxyribonuclease IV (phage-T4-induced) activity"/>
    <property type="evidence" value="ECO:0007669"/>
    <property type="project" value="UniProtKB-UniRule"/>
</dbReference>
<dbReference type="SMART" id="SM00518">
    <property type="entry name" value="AP2Ec"/>
    <property type="match status" value="1"/>
</dbReference>
<protein>
    <recommendedName>
        <fullName evidence="7">Probable endonuclease 4</fullName>
        <ecNumber evidence="7">3.1.21.2</ecNumber>
    </recommendedName>
    <alternativeName>
        <fullName evidence="7">Endodeoxyribonuclease IV</fullName>
    </alternativeName>
    <alternativeName>
        <fullName evidence="7">Endonuclease IV</fullName>
    </alternativeName>
</protein>
<dbReference type="GO" id="GO:0003906">
    <property type="term" value="F:DNA-(apurinic or apyrimidinic site) endonuclease activity"/>
    <property type="evidence" value="ECO:0007669"/>
    <property type="project" value="TreeGrafter"/>
</dbReference>
<evidence type="ECO:0000256" key="4">
    <source>
        <dbReference type="ARBA" id="ARBA00022801"/>
    </source>
</evidence>
<feature type="binding site" evidence="7">
    <location>
        <position position="181"/>
    </location>
    <ligand>
        <name>Zn(2+)</name>
        <dbReference type="ChEBI" id="CHEBI:29105"/>
        <label>2</label>
    </ligand>
</feature>
<evidence type="ECO:0000256" key="2">
    <source>
        <dbReference type="ARBA" id="ARBA00022723"/>
    </source>
</evidence>
<dbReference type="NCBIfam" id="TIGR00587">
    <property type="entry name" value="nfo"/>
    <property type="match status" value="1"/>
</dbReference>
<dbReference type="GO" id="GO:0003677">
    <property type="term" value="F:DNA binding"/>
    <property type="evidence" value="ECO:0007669"/>
    <property type="project" value="InterPro"/>
</dbReference>
<dbReference type="CDD" id="cd00019">
    <property type="entry name" value="AP2Ec"/>
    <property type="match status" value="1"/>
</dbReference>
<comment type="caution">
    <text evidence="9">The sequence shown here is derived from an EMBL/GenBank/DDBJ whole genome shotgun (WGS) entry which is preliminary data.</text>
</comment>
<organism evidence="9 10">
    <name type="scientific">Candidatus Fimiplasma intestinipullorum</name>
    <dbReference type="NCBI Taxonomy" id="2840825"/>
    <lineage>
        <taxon>Bacteria</taxon>
        <taxon>Bacillati</taxon>
        <taxon>Bacillota</taxon>
        <taxon>Clostridia</taxon>
        <taxon>Eubacteriales</taxon>
        <taxon>Candidatus Fimiplasma</taxon>
    </lineage>
</organism>
<evidence type="ECO:0000256" key="7">
    <source>
        <dbReference type="HAMAP-Rule" id="MF_00152"/>
    </source>
</evidence>
<keyword evidence="4 7" id="KW-0378">Hydrolase</keyword>
<evidence type="ECO:0000256" key="1">
    <source>
        <dbReference type="ARBA" id="ARBA00005340"/>
    </source>
</evidence>
<keyword evidence="6 7" id="KW-0234">DNA repair</keyword>
<dbReference type="GO" id="GO:0006284">
    <property type="term" value="P:base-excision repair"/>
    <property type="evidence" value="ECO:0007669"/>
    <property type="project" value="TreeGrafter"/>
</dbReference>
<dbReference type="PROSITE" id="PS00729">
    <property type="entry name" value="AP_NUCLEASE_F2_1"/>
    <property type="match status" value="1"/>
</dbReference>
<proteinExistence type="inferred from homology"/>
<sequence length="287" mass="32147">MLLIGSHVGMKGPKMLLGSVEEALSYHANTFMFYTGAPQNTVRKPVEDLRREEAWALMEANGISPDQVVVHAPYIINLANTVKPETFELAVSFLKMELERCEALKMTRLVLHPGSHVKMGAEAGLERVIEGLNQVLKPDQKVNIALETMAGKGSEVGRSIDELAYLISHVTHPEHLGVCLDTCHLHDAGYDLNHFDDLLEEIDAKIGLDRIYCVHVNDSKNPCGAKKDRHENIGYGYIGFELLNRIVHHPALQDVPKILETPYVEKMAPYAKEIEMFREETFIPGLK</sequence>
<feature type="binding site" evidence="7">
    <location>
        <position position="71"/>
    </location>
    <ligand>
        <name>Zn(2+)</name>
        <dbReference type="ChEBI" id="CHEBI:29105"/>
        <label>1</label>
    </ligand>
</feature>
<dbReference type="PANTHER" id="PTHR21445">
    <property type="entry name" value="ENDONUCLEASE IV ENDODEOXYRIBONUCLEASE IV"/>
    <property type="match status" value="1"/>
</dbReference>
<dbReference type="InterPro" id="IPR036237">
    <property type="entry name" value="Xyl_isomerase-like_sf"/>
</dbReference>
<dbReference type="GO" id="GO:0008270">
    <property type="term" value="F:zinc ion binding"/>
    <property type="evidence" value="ECO:0007669"/>
    <property type="project" value="UniProtKB-UniRule"/>
</dbReference>
<keyword evidence="5 7" id="KW-0862">Zinc</keyword>
<comment type="cofactor">
    <cofactor evidence="7">
        <name>Zn(2+)</name>
        <dbReference type="ChEBI" id="CHEBI:29105"/>
    </cofactor>
    <text evidence="7">Binds 3 Zn(2+) ions.</text>
</comment>
<feature type="domain" description="Xylose isomerase-like TIM barrel" evidence="8">
    <location>
        <begin position="21"/>
        <end position="279"/>
    </location>
</feature>
<feature type="binding site" evidence="7">
    <location>
        <position position="215"/>
    </location>
    <ligand>
        <name>Zn(2+)</name>
        <dbReference type="ChEBI" id="CHEBI:29105"/>
        <label>2</label>
    </ligand>
</feature>
<evidence type="ECO:0000313" key="10">
    <source>
        <dbReference type="Proteomes" id="UP000824175"/>
    </source>
</evidence>
<accession>A0A9D1HQM5</accession>